<dbReference type="Pfam" id="PF01930">
    <property type="entry name" value="Cas_Cas4"/>
    <property type="match status" value="1"/>
</dbReference>
<keyword evidence="2" id="KW-0378">Hydrolase</keyword>
<dbReference type="PANTHER" id="PTHR37168">
    <property type="entry name" value="CRISPR-ASSOCIATED EXONUCLEASE CAS4"/>
    <property type="match status" value="1"/>
</dbReference>
<sequence>MSRQMTADQDNSYIDIGRLIDDTSFEREKKKIYLADIGAMIDMVTKKDGTYFIAEIKKSSRTLNSGIFQLKYYLFLLKKKSIEIKGIIKIPKEKKSIEVELANEDIEMIECKLKELGDIVKEEKPPPAKWLGVCPKCGHFEFCWS</sequence>
<dbReference type="Proteomes" id="UP000501926">
    <property type="component" value="Chromosome"/>
</dbReference>
<gene>
    <name evidence="2" type="ORF">KsCSTR_13240</name>
</gene>
<keyword evidence="2" id="KW-0269">Exonuclease</keyword>
<dbReference type="PANTHER" id="PTHR37168:SF2">
    <property type="entry name" value="CRISPR-ASSOCIATED EXONUCLEASE CAS4"/>
    <property type="match status" value="1"/>
</dbReference>
<dbReference type="Gene3D" id="3.90.320.10">
    <property type="match status" value="1"/>
</dbReference>
<dbReference type="GO" id="GO:0004527">
    <property type="term" value="F:exonuclease activity"/>
    <property type="evidence" value="ECO:0007669"/>
    <property type="project" value="UniProtKB-KW"/>
</dbReference>
<reference evidence="2 3" key="1">
    <citation type="submission" date="2020-02" db="EMBL/GenBank/DDBJ databases">
        <title>Newly sequenced genome of strain CSTR1 showed variability in Candidatus Kuenenia stuttgartiensis genomes.</title>
        <authorList>
            <person name="Ding C."/>
            <person name="Adrian L."/>
        </authorList>
    </citation>
    <scope>NUCLEOTIDE SEQUENCE [LARGE SCALE GENOMIC DNA]</scope>
    <source>
        <strain evidence="2 3">CSTR1</strain>
    </source>
</reference>
<dbReference type="EMBL" id="CP049055">
    <property type="protein sequence ID" value="QII10703.1"/>
    <property type="molecule type" value="Genomic_DNA"/>
</dbReference>
<protein>
    <submittedName>
        <fullName evidence="2">CRISPR-associated RecB family exonuclease Cas4a</fullName>
    </submittedName>
</protein>
<dbReference type="AlphaFoldDB" id="A0A6G7GN05"/>
<proteinExistence type="predicted"/>
<evidence type="ECO:0000259" key="1">
    <source>
        <dbReference type="Pfam" id="PF01930"/>
    </source>
</evidence>
<evidence type="ECO:0000313" key="3">
    <source>
        <dbReference type="Proteomes" id="UP000501926"/>
    </source>
</evidence>
<accession>A0A6G7GN05</accession>
<evidence type="ECO:0000313" key="2">
    <source>
        <dbReference type="EMBL" id="QII10703.1"/>
    </source>
</evidence>
<dbReference type="InterPro" id="IPR011604">
    <property type="entry name" value="PDDEXK-like_dom_sf"/>
</dbReference>
<dbReference type="InterPro" id="IPR022765">
    <property type="entry name" value="Dna2/Cas4_DUF83"/>
</dbReference>
<feature type="domain" description="DUF83" evidence="1">
    <location>
        <begin position="1"/>
        <end position="145"/>
    </location>
</feature>
<name>A0A6G7GN05_KUEST</name>
<keyword evidence="2" id="KW-0540">Nuclease</keyword>
<organism evidence="2 3">
    <name type="scientific">Kuenenia stuttgartiensis</name>
    <dbReference type="NCBI Taxonomy" id="174633"/>
    <lineage>
        <taxon>Bacteria</taxon>
        <taxon>Pseudomonadati</taxon>
        <taxon>Planctomycetota</taxon>
        <taxon>Candidatus Brocadiia</taxon>
        <taxon>Candidatus Brocadiales</taxon>
        <taxon>Candidatus Brocadiaceae</taxon>
        <taxon>Candidatus Kuenenia</taxon>
    </lineage>
</organism>